<feature type="compositionally biased region" description="Basic and acidic residues" evidence="3">
    <location>
        <begin position="474"/>
        <end position="484"/>
    </location>
</feature>
<feature type="compositionally biased region" description="Basic and acidic residues" evidence="3">
    <location>
        <begin position="420"/>
        <end position="431"/>
    </location>
</feature>
<evidence type="ECO:0000259" key="4">
    <source>
        <dbReference type="Pfam" id="PF07808"/>
    </source>
</evidence>
<gene>
    <name evidence="5" type="ORF">B0A55_00795</name>
</gene>
<dbReference type="Proteomes" id="UP000309340">
    <property type="component" value="Unassembled WGS sequence"/>
</dbReference>
<protein>
    <recommendedName>
        <fullName evidence="4">RED-like N-terminal domain-containing protein</fullName>
    </recommendedName>
</protein>
<reference evidence="5 6" key="1">
    <citation type="submission" date="2017-03" db="EMBL/GenBank/DDBJ databases">
        <title>Genomes of endolithic fungi from Antarctica.</title>
        <authorList>
            <person name="Coleine C."/>
            <person name="Masonjones S."/>
            <person name="Stajich J.E."/>
        </authorList>
    </citation>
    <scope>NUCLEOTIDE SEQUENCE [LARGE SCALE GENOMIC DNA]</scope>
    <source>
        <strain evidence="5 6">CCFEE 5184</strain>
    </source>
</reference>
<feature type="compositionally biased region" description="Acidic residues" evidence="3">
    <location>
        <begin position="346"/>
        <end position="364"/>
    </location>
</feature>
<keyword evidence="2" id="KW-0539">Nucleus</keyword>
<comment type="caution">
    <text evidence="5">The sequence shown here is derived from an EMBL/GenBank/DDBJ whole genome shotgun (WGS) entry which is preliminary data.</text>
</comment>
<dbReference type="InterPro" id="IPR012916">
    <property type="entry name" value="RED_N"/>
</dbReference>
<feature type="region of interest" description="Disordered" evidence="3">
    <location>
        <begin position="277"/>
        <end position="586"/>
    </location>
</feature>
<feature type="region of interest" description="Disordered" evidence="3">
    <location>
        <begin position="1"/>
        <end position="51"/>
    </location>
</feature>
<accession>A0A4U0XZ29</accession>
<dbReference type="AlphaFoldDB" id="A0A4U0XZ29"/>
<proteinExistence type="predicted"/>
<feature type="region of interest" description="Disordered" evidence="3">
    <location>
        <begin position="65"/>
        <end position="106"/>
    </location>
</feature>
<feature type="domain" description="RED-like N-terminal" evidence="4">
    <location>
        <begin position="73"/>
        <end position="159"/>
    </location>
</feature>
<evidence type="ECO:0000313" key="5">
    <source>
        <dbReference type="EMBL" id="TKA83284.1"/>
    </source>
</evidence>
<sequence length="586" mass="63663">MNNNQFRKLVFDTPARQNDGSPSSRSGAGATPSAFGAKKSSFMPMTPRTVKGGVDVDFARQVRERNAALQPTKKFKSSTAPKGAKYAKGYTDRARAREEAEDGGDDKAARIQALEEQMKLSQISMEMFESLRDQITGGDASSTHLVKGLDRKLLERVKRGEDVLGVAGGETAVEPVPDVDEELDKLGEQEIAAVKREKAEKKGTMAPPPSLAGKKRNRDEIMAELKAQREIAAQAKAALSLDARWREVGEKEKSRIELDHKGREVLITVDEDGVVKRKVRKVTAQGSGDGGEEGAETMGVHMPDASKPVLGADADVPEKAPQHAPAEDEDEDIFEGVGAEYNPLGDDLDDDPDSNEESESEDDEHFAAPSQRRSKTSEDEDTSRAPKRTSSPTEEVVLPSQKTTLPEDGESNDSAAESLDPSHKPAPEPARRSYFNDGAKPAPEATADHFAGIQNVLKKAAKLDQANADDDTDARDGETAEAHQARLKRRAQMLAQRDRDMEDMDLGFGSSRAEDEVEGDEEQEGKKVKLSEWKEQGPGADDDDDGGGGKGGREEKRKKRKPKKRKGDVNSAADIMRVIEGRKTAG</sequence>
<feature type="compositionally biased region" description="Basic and acidic residues" evidence="3">
    <location>
        <begin position="577"/>
        <end position="586"/>
    </location>
</feature>
<dbReference type="InterPro" id="IPR039896">
    <property type="entry name" value="Red-like"/>
</dbReference>
<name>A0A4U0XZ29_9PEZI</name>
<keyword evidence="6" id="KW-1185">Reference proteome</keyword>
<evidence type="ECO:0000256" key="3">
    <source>
        <dbReference type="SAM" id="MobiDB-lite"/>
    </source>
</evidence>
<organism evidence="5 6">
    <name type="scientific">Friedmanniomyces simplex</name>
    <dbReference type="NCBI Taxonomy" id="329884"/>
    <lineage>
        <taxon>Eukaryota</taxon>
        <taxon>Fungi</taxon>
        <taxon>Dikarya</taxon>
        <taxon>Ascomycota</taxon>
        <taxon>Pezizomycotina</taxon>
        <taxon>Dothideomycetes</taxon>
        <taxon>Dothideomycetidae</taxon>
        <taxon>Mycosphaerellales</taxon>
        <taxon>Teratosphaeriaceae</taxon>
        <taxon>Friedmanniomyces</taxon>
    </lineage>
</organism>
<evidence type="ECO:0000256" key="2">
    <source>
        <dbReference type="ARBA" id="ARBA00023242"/>
    </source>
</evidence>
<feature type="region of interest" description="Disordered" evidence="3">
    <location>
        <begin position="196"/>
        <end position="217"/>
    </location>
</feature>
<dbReference type="OrthoDB" id="3366823at2759"/>
<dbReference type="STRING" id="329884.A0A4U0XZ29"/>
<evidence type="ECO:0000256" key="1">
    <source>
        <dbReference type="ARBA" id="ARBA00004123"/>
    </source>
</evidence>
<feature type="compositionally biased region" description="Polar residues" evidence="3">
    <location>
        <begin position="15"/>
        <end position="26"/>
    </location>
</feature>
<evidence type="ECO:0000313" key="6">
    <source>
        <dbReference type="Proteomes" id="UP000309340"/>
    </source>
</evidence>
<feature type="compositionally biased region" description="Basic and acidic residues" evidence="3">
    <location>
        <begin position="524"/>
        <end position="535"/>
    </location>
</feature>
<dbReference type="Pfam" id="PF07808">
    <property type="entry name" value="RED_N"/>
    <property type="match status" value="1"/>
</dbReference>
<dbReference type="GO" id="GO:0005634">
    <property type="term" value="C:nucleus"/>
    <property type="evidence" value="ECO:0007669"/>
    <property type="project" value="UniProtKB-SubCell"/>
</dbReference>
<dbReference type="EMBL" id="NAJQ01000012">
    <property type="protein sequence ID" value="TKA83284.1"/>
    <property type="molecule type" value="Genomic_DNA"/>
</dbReference>
<feature type="compositionally biased region" description="Basic residues" evidence="3">
    <location>
        <begin position="556"/>
        <end position="566"/>
    </location>
</feature>
<comment type="subcellular location">
    <subcellularLocation>
        <location evidence="1">Nucleus</location>
    </subcellularLocation>
</comment>
<dbReference type="PANTHER" id="PTHR12765">
    <property type="entry name" value="RED PROTEIN IK FACTOR CYTOKINE IK"/>
    <property type="match status" value="1"/>
</dbReference>